<feature type="region of interest" description="Disordered" evidence="1">
    <location>
        <begin position="43"/>
        <end position="67"/>
    </location>
</feature>
<feature type="compositionally biased region" description="Basic and acidic residues" evidence="1">
    <location>
        <begin position="309"/>
        <end position="330"/>
    </location>
</feature>
<dbReference type="CDD" id="cd02908">
    <property type="entry name" value="Macro_OAADPr_deacetylase"/>
    <property type="match status" value="1"/>
</dbReference>
<dbReference type="GeneID" id="103010384"/>
<proteinExistence type="predicted"/>
<dbReference type="SMART" id="SM00506">
    <property type="entry name" value="A1pp"/>
    <property type="match status" value="1"/>
</dbReference>
<evidence type="ECO:0000313" key="4">
    <source>
        <dbReference type="RefSeq" id="XP_057385022.1"/>
    </source>
</evidence>
<keyword evidence="3" id="KW-1185">Reference proteome</keyword>
<accession>A0ABM3S5A0</accession>
<dbReference type="Gene3D" id="3.40.220.10">
    <property type="entry name" value="Leucine Aminopeptidase, subunit E, domain 1"/>
    <property type="match status" value="1"/>
</dbReference>
<dbReference type="PANTHER" id="PTHR11106:SF104">
    <property type="entry name" value="ADP-RIBOSE GLYCOHYDROLASE MACROD2"/>
    <property type="match status" value="1"/>
</dbReference>
<dbReference type="Proteomes" id="UP001652580">
    <property type="component" value="Chromosome 15"/>
</dbReference>
<evidence type="ECO:0000256" key="1">
    <source>
        <dbReference type="SAM" id="MobiDB-lite"/>
    </source>
</evidence>
<evidence type="ECO:0000259" key="2">
    <source>
        <dbReference type="PROSITE" id="PS51154"/>
    </source>
</evidence>
<dbReference type="PROSITE" id="PS51154">
    <property type="entry name" value="MACRO"/>
    <property type="match status" value="1"/>
</dbReference>
<dbReference type="SUPFAM" id="SSF52949">
    <property type="entry name" value="Macro domain-like"/>
    <property type="match status" value="1"/>
</dbReference>
<feature type="compositionally biased region" description="Polar residues" evidence="1">
    <location>
        <begin position="356"/>
        <end position="373"/>
    </location>
</feature>
<feature type="compositionally biased region" description="Polar residues" evidence="1">
    <location>
        <begin position="420"/>
        <end position="442"/>
    </location>
</feature>
<protein>
    <submittedName>
        <fullName evidence="4">ADP-ribose glycohydrolase MACROD2 isoform X2</fullName>
    </submittedName>
</protein>
<dbReference type="PANTHER" id="PTHR11106">
    <property type="entry name" value="GANGLIOSIDE INDUCED DIFFERENTIATION ASSOCIATED PROTEIN 2-RELATED"/>
    <property type="match status" value="1"/>
</dbReference>
<feature type="compositionally biased region" description="Basic and acidic residues" evidence="1">
    <location>
        <begin position="345"/>
        <end position="355"/>
    </location>
</feature>
<dbReference type="NCBIfam" id="NF001664">
    <property type="entry name" value="PRK00431.1-6"/>
    <property type="match status" value="1"/>
</dbReference>
<feature type="region of interest" description="Disordered" evidence="1">
    <location>
        <begin position="243"/>
        <end position="442"/>
    </location>
</feature>
<reference evidence="4" key="1">
    <citation type="submission" date="2025-08" db="UniProtKB">
        <authorList>
            <consortium name="RefSeq"/>
        </authorList>
    </citation>
    <scope>IDENTIFICATION</scope>
</reference>
<dbReference type="Pfam" id="PF01661">
    <property type="entry name" value="Macro"/>
    <property type="match status" value="1"/>
</dbReference>
<feature type="compositionally biased region" description="Basic and acidic residues" evidence="1">
    <location>
        <begin position="43"/>
        <end position="53"/>
    </location>
</feature>
<sequence length="442" mass="49029">MYPSNKKKKVWREEKERLLKMTVEERRKEYLRDYVPLNTIPSWKEEMKGKSQNDEENTQETSQVKKSLSEEVSLYRGDITLLEVDAIVNAANASLLGGGGVDGCIHRAAGPCLLAECRNLNGCETGHAKITCGYDLPAKYVIHTVGPIARGHINGSHKEDLANCYKSSLKLVKENNIRSVAFPCISTGIYGFPNEPAAIIALSTIKEWLAKNQHQVDRIIFCVFLEVDFKIYKKKMSEFFPAEGLEPKDRSPPNKKSKAKKPEGSKDSSEDENGPQGKPRAKEMERQSQEAGGVSAATVPSPSSEEAAEVCKDEDSAKDDNITKENEVTDHSACGQDHPNGQKNDSMKNEIKIEAESQSSYMETEELSSNQEDTMIVEQQEVIPLTDDQEEEEGEKAQGEDTPRVPVKSEGSGDTEHSTSPDVEMNNQVDSVNDPTESQQED</sequence>
<dbReference type="RefSeq" id="XP_057385022.1">
    <property type="nucleotide sequence ID" value="XM_057529039.1"/>
</dbReference>
<gene>
    <name evidence="4" type="primary">MACROD2</name>
</gene>
<feature type="domain" description="Macro" evidence="2">
    <location>
        <begin position="59"/>
        <end position="240"/>
    </location>
</feature>
<evidence type="ECO:0000313" key="3">
    <source>
        <dbReference type="Proteomes" id="UP001652580"/>
    </source>
</evidence>
<dbReference type="InterPro" id="IPR002589">
    <property type="entry name" value="Macro_dom"/>
</dbReference>
<dbReference type="InterPro" id="IPR043472">
    <property type="entry name" value="Macro_dom-like"/>
</dbReference>
<name>A0ABM3S5A0_BALAC</name>
<organism evidence="3 4">
    <name type="scientific">Balaenoptera acutorostrata</name>
    <name type="common">Common minke whale</name>
    <name type="synonym">Balaena rostrata</name>
    <dbReference type="NCBI Taxonomy" id="9767"/>
    <lineage>
        <taxon>Eukaryota</taxon>
        <taxon>Metazoa</taxon>
        <taxon>Chordata</taxon>
        <taxon>Craniata</taxon>
        <taxon>Vertebrata</taxon>
        <taxon>Euteleostomi</taxon>
        <taxon>Mammalia</taxon>
        <taxon>Eutheria</taxon>
        <taxon>Laurasiatheria</taxon>
        <taxon>Artiodactyla</taxon>
        <taxon>Whippomorpha</taxon>
        <taxon>Cetacea</taxon>
        <taxon>Mysticeti</taxon>
        <taxon>Balaenopteridae</taxon>
        <taxon>Balaenoptera</taxon>
    </lineage>
</organism>